<keyword evidence="3" id="KW-0968">Cytoplasmic vesicle</keyword>
<dbReference type="Gene3D" id="3.40.50.11500">
    <property type="match status" value="1"/>
</dbReference>
<feature type="compositionally biased region" description="Basic and acidic residues" evidence="4">
    <location>
        <begin position="654"/>
        <end position="665"/>
    </location>
</feature>
<keyword evidence="6" id="KW-1185">Reference proteome</keyword>
<dbReference type="Gene3D" id="3.30.450.200">
    <property type="match status" value="1"/>
</dbReference>
<organism evidence="6 7">
    <name type="scientific">Physeter macrocephalus</name>
    <name type="common">Sperm whale</name>
    <name type="synonym">Physeter catodon</name>
    <dbReference type="NCBI Taxonomy" id="9755"/>
    <lineage>
        <taxon>Eukaryota</taxon>
        <taxon>Metazoa</taxon>
        <taxon>Chordata</taxon>
        <taxon>Craniata</taxon>
        <taxon>Vertebrata</taxon>
        <taxon>Euteleostomi</taxon>
        <taxon>Mammalia</taxon>
        <taxon>Eutheria</taxon>
        <taxon>Laurasiatheria</taxon>
        <taxon>Artiodactyla</taxon>
        <taxon>Whippomorpha</taxon>
        <taxon>Cetacea</taxon>
        <taxon>Odontoceti</taxon>
        <taxon>Physeteridae</taxon>
        <taxon>Physeter</taxon>
    </lineage>
</organism>
<evidence type="ECO:0000256" key="3">
    <source>
        <dbReference type="ARBA" id="ARBA00023329"/>
    </source>
</evidence>
<dbReference type="GO" id="GO:0006897">
    <property type="term" value="P:endocytosis"/>
    <property type="evidence" value="ECO:0007669"/>
    <property type="project" value="TreeGrafter"/>
</dbReference>
<dbReference type="SMART" id="SM00800">
    <property type="entry name" value="uDENN"/>
    <property type="match status" value="1"/>
</dbReference>
<dbReference type="InterPro" id="IPR037516">
    <property type="entry name" value="Tripartite_DENN"/>
</dbReference>
<comment type="subcellular location">
    <subcellularLocation>
        <location evidence="1">Cytoplasmic vesicle</location>
        <location evidence="1">Clathrin-coated vesicle</location>
    </subcellularLocation>
</comment>
<protein>
    <submittedName>
        <fullName evidence="7">DENN domain-containing protein 1A isoform X5</fullName>
    </submittedName>
</protein>
<evidence type="ECO:0000259" key="5">
    <source>
        <dbReference type="PROSITE" id="PS50211"/>
    </source>
</evidence>
<feature type="region of interest" description="Disordered" evidence="4">
    <location>
        <begin position="575"/>
        <end position="609"/>
    </location>
</feature>
<dbReference type="PANTHER" id="PTHR13196:SF22">
    <property type="entry name" value="DENN DOMAIN-CONTAINING PROTEIN 1A"/>
    <property type="match status" value="1"/>
</dbReference>
<dbReference type="SMART" id="SM00799">
    <property type="entry name" value="DENN"/>
    <property type="match status" value="1"/>
</dbReference>
<dbReference type="FunFam" id="3.40.50.11500:FF:000001">
    <property type="entry name" value="Putative DENN domain-containing protein 1A"/>
    <property type="match status" value="1"/>
</dbReference>
<feature type="compositionally biased region" description="Basic and acidic residues" evidence="4">
    <location>
        <begin position="1041"/>
        <end position="1050"/>
    </location>
</feature>
<dbReference type="Pfam" id="PF03455">
    <property type="entry name" value="dDENN"/>
    <property type="match status" value="1"/>
</dbReference>
<dbReference type="Gene3D" id="6.10.140.1000">
    <property type="match status" value="1"/>
</dbReference>
<proteinExistence type="predicted"/>
<dbReference type="RefSeq" id="XP_023982324.2">
    <property type="nucleotide sequence ID" value="XM_024126556.3"/>
</dbReference>
<gene>
    <name evidence="7" type="primary">DENND1A</name>
</gene>
<feature type="region of interest" description="Disordered" evidence="4">
    <location>
        <begin position="631"/>
        <end position="768"/>
    </location>
</feature>
<dbReference type="Proteomes" id="UP000248484">
    <property type="component" value="Chromosome 9"/>
</dbReference>
<dbReference type="Pfam" id="PF02141">
    <property type="entry name" value="DENN"/>
    <property type="match status" value="1"/>
</dbReference>
<sequence>MGSRIKQNPETMFEVYVEVAYPRTGDTVSDPEVQRQFPEDYSDQEVLQTLTKFCFPFYVDSLTVSQVGQNFTFVLTDIDSKQRFGFCRLSSGAKSCFCILSYLPWFEVFYKLLNILADYTTKGQESQWNELLETLHKLPVPDPGVSVHLSVHSYFTVPDTRELPSIPENRNLTEYFVAVDVNNMLHLYASMLCERRILIICSKLSTLTACIHGSAAMLYPMFWQHVYIPVLPPHLLDYCCAPMPYLIGVHLSLMEKVRNMALDDVVILNVDTNTLETPFDDLQSLPNDVISSLKNRLKKVSTTTGDGVARAFLKAQAAFFGSYRNALKIEPEEPITFCEEAFVSHYRSGAMRQFLQNATQLQLFKQFIDGRLDLLNSGEGFSDVFEEEINMGEYAGSDKLYHQWLSTVRKGSGAILNTVKTKANPAMKTVYKFAKDHAKMGIKEVKNRLKQKDITENGCVPTTEEQLPKTAPSPLVEAKDPKFREDRRPITVHFGQVRPPRPHVIKRPKSNITVEGRRTSVSSPEHLVKPLRHYAVFLSEDSSDDECQREEGPSSGFTESFFFSAPFEWPQPYRTLKESDSAGDEAESPEQRAREPVGPTPAPPDRPASIDLLEDVFSSLDMEVPLQPLGQAKSLEDLRPPKDLREQPGTFDYQRLDLGRSERSRGMPGALKLAHPHNRLWSLGQDDMAIPSKPPATSPEKPSALLGKSPALPSRPQNRDGILNPTDKEEVPTPTLGSITIPRPQGRKTPELGIVPPPPTARPAKLQAAGTALGDFSSERLQAERERRAALGSAAIPGLHPSAAPQDPTELLQPLSLAPGAAGTGSDALLALLDPLSTAWSGSTLPPGPTAPNVATPFTPQFSFPPVGTPTPFPQPSLNPFVPSVPATLPAMPLISTPAGPFGAPPASLGPAFAPNLLLSSSGFCAPQRSQPNLSALSMPNLFGQMPMGAHSLQPLGPPAVAPSRIRTLPLARSSARAAEAKQGLALRPGDAPLLPPRAPQGLEPALQPSAPREARDPFEDLLRKTKQDVSPAPAPGSVEQLRKQWETFE</sequence>
<dbReference type="CTD" id="57706"/>
<dbReference type="InterPro" id="IPR043153">
    <property type="entry name" value="DENN_C"/>
</dbReference>
<dbReference type="GO" id="GO:1901981">
    <property type="term" value="F:phosphatidylinositol phosphate binding"/>
    <property type="evidence" value="ECO:0007669"/>
    <property type="project" value="TreeGrafter"/>
</dbReference>
<feature type="compositionally biased region" description="Basic and acidic residues" evidence="4">
    <location>
        <begin position="1013"/>
        <end position="1028"/>
    </location>
</feature>
<dbReference type="InterPro" id="IPR001194">
    <property type="entry name" value="cDENN_dom"/>
</dbReference>
<dbReference type="InterPro" id="IPR005113">
    <property type="entry name" value="uDENN_dom"/>
</dbReference>
<feature type="domain" description="UDENN" evidence="5">
    <location>
        <begin position="13"/>
        <end position="378"/>
    </location>
</feature>
<dbReference type="PANTHER" id="PTHR13196">
    <property type="entry name" value="DENN DOMAIN-CONTAINING"/>
    <property type="match status" value="1"/>
</dbReference>
<dbReference type="GO" id="GO:0005829">
    <property type="term" value="C:cytosol"/>
    <property type="evidence" value="ECO:0007669"/>
    <property type="project" value="TreeGrafter"/>
</dbReference>
<evidence type="ECO:0000256" key="1">
    <source>
        <dbReference type="ARBA" id="ARBA00004132"/>
    </source>
</evidence>
<dbReference type="KEGG" id="pcad:102988700"/>
<evidence type="ECO:0000313" key="6">
    <source>
        <dbReference type="Proteomes" id="UP000248484"/>
    </source>
</evidence>
<dbReference type="GO" id="GO:0030136">
    <property type="term" value="C:clathrin-coated vesicle"/>
    <property type="evidence" value="ECO:0007669"/>
    <property type="project" value="UniProtKB-SubCell"/>
</dbReference>
<dbReference type="AlphaFoldDB" id="A0A2Y9T2K2"/>
<feature type="compositionally biased region" description="Basic and acidic residues" evidence="4">
    <location>
        <begin position="634"/>
        <end position="646"/>
    </location>
</feature>
<evidence type="ECO:0000256" key="2">
    <source>
        <dbReference type="ARBA" id="ARBA00022658"/>
    </source>
</evidence>
<dbReference type="SMART" id="SM00801">
    <property type="entry name" value="dDENN"/>
    <property type="match status" value="1"/>
</dbReference>
<dbReference type="InterPro" id="IPR040032">
    <property type="entry name" value="DENND1A/B/C"/>
</dbReference>
<reference evidence="7" key="1">
    <citation type="submission" date="2025-08" db="UniProtKB">
        <authorList>
            <consortium name="RefSeq"/>
        </authorList>
    </citation>
    <scope>IDENTIFICATION</scope>
    <source>
        <tissue evidence="7">Muscle</tissue>
    </source>
</reference>
<keyword evidence="2" id="KW-0344">Guanine-nucleotide releasing factor</keyword>
<dbReference type="FunFam" id="3.30.450.200:FF:000003">
    <property type="entry name" value="DENN domain containing 1A"/>
    <property type="match status" value="1"/>
</dbReference>
<dbReference type="GO" id="GO:0032456">
    <property type="term" value="P:endocytic recycling"/>
    <property type="evidence" value="ECO:0007669"/>
    <property type="project" value="TreeGrafter"/>
</dbReference>
<dbReference type="Pfam" id="PF03456">
    <property type="entry name" value="uDENN"/>
    <property type="match status" value="1"/>
</dbReference>
<accession>A0A2Y9T2K2</accession>
<name>A0A2Y9T2K2_PHYMC</name>
<dbReference type="PROSITE" id="PS50211">
    <property type="entry name" value="DENN"/>
    <property type="match status" value="1"/>
</dbReference>
<dbReference type="GO" id="GO:0005085">
    <property type="term" value="F:guanyl-nucleotide exchange factor activity"/>
    <property type="evidence" value="ECO:0007669"/>
    <property type="project" value="UniProtKB-KW"/>
</dbReference>
<dbReference type="GeneID" id="102988700"/>
<evidence type="ECO:0000313" key="7">
    <source>
        <dbReference type="RefSeq" id="XP_023982324.2"/>
    </source>
</evidence>
<dbReference type="InterPro" id="IPR005112">
    <property type="entry name" value="dDENN_dom"/>
</dbReference>
<feature type="region of interest" description="Disordered" evidence="4">
    <location>
        <begin position="980"/>
        <end position="1050"/>
    </location>
</feature>
<evidence type="ECO:0000256" key="4">
    <source>
        <dbReference type="SAM" id="MobiDB-lite"/>
    </source>
</evidence>